<organism evidence="2">
    <name type="scientific">Longilinea arvoryzae</name>
    <dbReference type="NCBI Taxonomy" id="360412"/>
    <lineage>
        <taxon>Bacteria</taxon>
        <taxon>Bacillati</taxon>
        <taxon>Chloroflexota</taxon>
        <taxon>Anaerolineae</taxon>
        <taxon>Anaerolineales</taxon>
        <taxon>Anaerolineaceae</taxon>
        <taxon>Longilinea</taxon>
    </lineage>
</organism>
<dbReference type="InterPro" id="IPR013216">
    <property type="entry name" value="Methyltransf_11"/>
</dbReference>
<proteinExistence type="predicted"/>
<protein>
    <submittedName>
        <fullName evidence="2">Methylase</fullName>
    </submittedName>
</protein>
<dbReference type="CDD" id="cd02440">
    <property type="entry name" value="AdoMet_MTases"/>
    <property type="match status" value="1"/>
</dbReference>
<dbReference type="EMBL" id="DF967973">
    <property type="protein sequence ID" value="GAP16132.1"/>
    <property type="molecule type" value="Genomic_DNA"/>
</dbReference>
<feature type="domain" description="Methyltransferase type 11" evidence="1">
    <location>
        <begin position="48"/>
        <end position="140"/>
    </location>
</feature>
<name>A0A0K8MZQ1_9CHLR</name>
<dbReference type="STRING" id="360412.LARV_03928"/>
<keyword evidence="2" id="KW-0489">Methyltransferase</keyword>
<keyword evidence="3" id="KW-1185">Reference proteome</keyword>
<sequence>MDIHEERSMKSYNQKADNYDDTPDGKFTYRFKEQLVKIIRIPEGGSVLDIACGNGRLLQMLSRGHHFSGYGVDISEKMVENARRIDPGMVFETARCNQLPFEAAFFDVVTVCAAFHHFPDIAGFAKEAFRVVKPNGMLYIAEVYYPAFFRTIFNPFIRFMQEGDVKLYAPEEITRLLQRTGFTNEVLRIEDNIQVIGARRRAG</sequence>
<evidence type="ECO:0000313" key="3">
    <source>
        <dbReference type="Proteomes" id="UP000055060"/>
    </source>
</evidence>
<dbReference type="Proteomes" id="UP000055060">
    <property type="component" value="Unassembled WGS sequence"/>
</dbReference>
<dbReference type="InterPro" id="IPR029063">
    <property type="entry name" value="SAM-dependent_MTases_sf"/>
</dbReference>
<dbReference type="SUPFAM" id="SSF53335">
    <property type="entry name" value="S-adenosyl-L-methionine-dependent methyltransferases"/>
    <property type="match status" value="1"/>
</dbReference>
<dbReference type="AlphaFoldDB" id="A0A0K8MZQ1"/>
<reference evidence="2" key="1">
    <citation type="submission" date="2015-07" db="EMBL/GenBank/DDBJ databases">
        <title>Draft Genome Sequences of Anaerolinea thermolimosa IMO-1, Bellilinea caldifistulae GOMI-1, Leptolinea tardivitalis YMTK-2, Levilinea saccharolytica KIBI-1,Longilinea arvoryzae KOME-1, Previously Described as Members of the Anaerolineaceae (Chloroflexi).</title>
        <authorList>
            <person name="Sekiguchi Y."/>
            <person name="Ohashi A."/>
            <person name="Matsuura N."/>
            <person name="Tourlousse M.D."/>
        </authorList>
    </citation>
    <scope>NUCLEOTIDE SEQUENCE [LARGE SCALE GENOMIC DNA]</scope>
    <source>
        <strain evidence="2">KOME-1</strain>
    </source>
</reference>
<accession>A0A0K8MZQ1</accession>
<dbReference type="PANTHER" id="PTHR43591">
    <property type="entry name" value="METHYLTRANSFERASE"/>
    <property type="match status" value="1"/>
</dbReference>
<dbReference type="GO" id="GO:0008757">
    <property type="term" value="F:S-adenosylmethionine-dependent methyltransferase activity"/>
    <property type="evidence" value="ECO:0007669"/>
    <property type="project" value="InterPro"/>
</dbReference>
<evidence type="ECO:0000259" key="1">
    <source>
        <dbReference type="Pfam" id="PF08241"/>
    </source>
</evidence>
<dbReference type="RefSeq" id="WP_075075510.1">
    <property type="nucleotide sequence ID" value="NZ_DF967973.1"/>
</dbReference>
<keyword evidence="2" id="KW-0808">Transferase</keyword>
<evidence type="ECO:0000313" key="2">
    <source>
        <dbReference type="EMBL" id="GAP16132.1"/>
    </source>
</evidence>
<dbReference type="Gene3D" id="3.40.50.150">
    <property type="entry name" value="Vaccinia Virus protein VP39"/>
    <property type="match status" value="1"/>
</dbReference>
<dbReference type="GO" id="GO:0032259">
    <property type="term" value="P:methylation"/>
    <property type="evidence" value="ECO:0007669"/>
    <property type="project" value="UniProtKB-KW"/>
</dbReference>
<dbReference type="Pfam" id="PF08241">
    <property type="entry name" value="Methyltransf_11"/>
    <property type="match status" value="1"/>
</dbReference>
<gene>
    <name evidence="2" type="ORF">LARV_03928</name>
</gene>